<dbReference type="InterPro" id="IPR001387">
    <property type="entry name" value="Cro/C1-type_HTH"/>
</dbReference>
<dbReference type="GO" id="GO:0003677">
    <property type="term" value="F:DNA binding"/>
    <property type="evidence" value="ECO:0007669"/>
    <property type="project" value="InterPro"/>
</dbReference>
<name>A0AAU2JU05_9ACTN</name>
<accession>A0AAU2JU05</accession>
<feature type="domain" description="HTH cro/C1-type" evidence="1">
    <location>
        <begin position="23"/>
        <end position="78"/>
    </location>
</feature>
<dbReference type="Pfam" id="PF13560">
    <property type="entry name" value="HTH_31"/>
    <property type="match status" value="1"/>
</dbReference>
<evidence type="ECO:0000259" key="1">
    <source>
        <dbReference type="SMART" id="SM00530"/>
    </source>
</evidence>
<evidence type="ECO:0000313" key="2">
    <source>
        <dbReference type="EMBL" id="WTU74948.1"/>
    </source>
</evidence>
<dbReference type="Gene3D" id="1.10.260.40">
    <property type="entry name" value="lambda repressor-like DNA-binding domains"/>
    <property type="match status" value="1"/>
</dbReference>
<dbReference type="AlphaFoldDB" id="A0AAU2JU05"/>
<dbReference type="EMBL" id="CP108264">
    <property type="protein sequence ID" value="WTU74948.1"/>
    <property type="molecule type" value="Genomic_DNA"/>
</dbReference>
<dbReference type="Pfam" id="PF19054">
    <property type="entry name" value="DUF5753"/>
    <property type="match status" value="1"/>
</dbReference>
<reference evidence="2" key="1">
    <citation type="submission" date="2022-10" db="EMBL/GenBank/DDBJ databases">
        <title>The complete genomes of actinobacterial strains from the NBC collection.</title>
        <authorList>
            <person name="Joergensen T.S."/>
            <person name="Alvarez Arevalo M."/>
            <person name="Sterndorff E.B."/>
            <person name="Faurdal D."/>
            <person name="Vuksanovic O."/>
            <person name="Mourched A.-S."/>
            <person name="Charusanti P."/>
            <person name="Shaw S."/>
            <person name="Blin K."/>
            <person name="Weber T."/>
        </authorList>
    </citation>
    <scope>NUCLEOTIDE SEQUENCE</scope>
    <source>
        <strain evidence="2">NBC_00049</strain>
    </source>
</reference>
<dbReference type="SUPFAM" id="SSF47413">
    <property type="entry name" value="lambda repressor-like DNA-binding domains"/>
    <property type="match status" value="1"/>
</dbReference>
<dbReference type="SMART" id="SM00530">
    <property type="entry name" value="HTH_XRE"/>
    <property type="match status" value="1"/>
</dbReference>
<gene>
    <name evidence="2" type="ORF">OG327_17430</name>
</gene>
<dbReference type="InterPro" id="IPR010982">
    <property type="entry name" value="Lambda_DNA-bd_dom_sf"/>
</dbReference>
<dbReference type="InterPro" id="IPR043917">
    <property type="entry name" value="DUF5753"/>
</dbReference>
<proteinExistence type="predicted"/>
<protein>
    <submittedName>
        <fullName evidence="2">Helix-turn-helix domain-containing protein</fullName>
    </submittedName>
</protein>
<sequence>MPNRDPDRGTSVSTVLGRRLGGELLRLREGCGLRQAHAAEALTASVAKVAKMERGLVPMRDPDVRSLCHLYGVDDEGVIAGLFQLARLDRERRKARGWWRHDPDVGSLAEYIAMEDAATHVRTWQMALIPGLLQTADYVRAMCVVSETWREPDEIEPIVTVRMKRQARLSGEAPLRFHAVISEAALRQEIGGPAVMRAQLDHLSEMAELPHVHIQVMPFRTGAHPGLSGAFSVISFAEPGAVDVGYNESISSTVWVEAKDGTAVYTRTFDRLARLSLAPRDSANLIASISKGL</sequence>
<dbReference type="CDD" id="cd00093">
    <property type="entry name" value="HTH_XRE"/>
    <property type="match status" value="1"/>
</dbReference>
<organism evidence="2">
    <name type="scientific">Streptomyces sp. NBC_00049</name>
    <dbReference type="NCBI Taxonomy" id="2903617"/>
    <lineage>
        <taxon>Bacteria</taxon>
        <taxon>Bacillati</taxon>
        <taxon>Actinomycetota</taxon>
        <taxon>Actinomycetes</taxon>
        <taxon>Kitasatosporales</taxon>
        <taxon>Streptomycetaceae</taxon>
        <taxon>Streptomyces</taxon>
    </lineage>
</organism>